<name>A0ABY7G9T2_MYAAR</name>
<reference evidence="3" key="1">
    <citation type="submission" date="2022-11" db="EMBL/GenBank/DDBJ databases">
        <title>Centuries of genome instability and evolution in soft-shell clam transmissible cancer (bioRxiv).</title>
        <authorList>
            <person name="Hart S.F.M."/>
            <person name="Yonemitsu M.A."/>
            <person name="Giersch R.M."/>
            <person name="Beal B.F."/>
            <person name="Arriagada G."/>
            <person name="Davis B.W."/>
            <person name="Ostrander E.A."/>
            <person name="Goff S.P."/>
            <person name="Metzger M.J."/>
        </authorList>
    </citation>
    <scope>NUCLEOTIDE SEQUENCE</scope>
    <source>
        <strain evidence="3">MELC-2E11</strain>
        <tissue evidence="3">Siphon/mantle</tissue>
    </source>
</reference>
<feature type="chain" id="PRO_5046094110" description="NADH dehydrogenase subunit 6" evidence="2">
    <location>
        <begin position="21"/>
        <end position="79"/>
    </location>
</feature>
<gene>
    <name evidence="3" type="ORF">MAR_033219</name>
</gene>
<accession>A0ABY7G9T2</accession>
<dbReference type="Proteomes" id="UP001164746">
    <property type="component" value="Chromosome 17"/>
</dbReference>
<evidence type="ECO:0000313" key="4">
    <source>
        <dbReference type="Proteomes" id="UP001164746"/>
    </source>
</evidence>
<evidence type="ECO:0000313" key="3">
    <source>
        <dbReference type="EMBL" id="WAR30677.1"/>
    </source>
</evidence>
<sequence length="79" mass="8146">MNVSLFVCLSVACMLGLVLAQTGGYGSYGYGYPSAGGSSSNMWIYGAFLVLVLLLVLLQPTSVPLTVNNQSVGVNVLVG</sequence>
<keyword evidence="4" id="KW-1185">Reference proteome</keyword>
<organism evidence="3 4">
    <name type="scientific">Mya arenaria</name>
    <name type="common">Soft-shell clam</name>
    <dbReference type="NCBI Taxonomy" id="6604"/>
    <lineage>
        <taxon>Eukaryota</taxon>
        <taxon>Metazoa</taxon>
        <taxon>Spiralia</taxon>
        <taxon>Lophotrochozoa</taxon>
        <taxon>Mollusca</taxon>
        <taxon>Bivalvia</taxon>
        <taxon>Autobranchia</taxon>
        <taxon>Heteroconchia</taxon>
        <taxon>Euheterodonta</taxon>
        <taxon>Imparidentia</taxon>
        <taxon>Neoheterodontei</taxon>
        <taxon>Myida</taxon>
        <taxon>Myoidea</taxon>
        <taxon>Myidae</taxon>
        <taxon>Mya</taxon>
    </lineage>
</organism>
<keyword evidence="1" id="KW-0812">Transmembrane</keyword>
<evidence type="ECO:0000256" key="1">
    <source>
        <dbReference type="SAM" id="Phobius"/>
    </source>
</evidence>
<keyword evidence="2" id="KW-0732">Signal</keyword>
<evidence type="ECO:0008006" key="5">
    <source>
        <dbReference type="Google" id="ProtNLM"/>
    </source>
</evidence>
<evidence type="ECO:0000256" key="2">
    <source>
        <dbReference type="SAM" id="SignalP"/>
    </source>
</evidence>
<feature type="signal peptide" evidence="2">
    <location>
        <begin position="1"/>
        <end position="20"/>
    </location>
</feature>
<dbReference type="EMBL" id="CP111028">
    <property type="protein sequence ID" value="WAR30677.1"/>
    <property type="molecule type" value="Genomic_DNA"/>
</dbReference>
<keyword evidence="1" id="KW-0472">Membrane</keyword>
<feature type="transmembrane region" description="Helical" evidence="1">
    <location>
        <begin position="44"/>
        <end position="67"/>
    </location>
</feature>
<protein>
    <recommendedName>
        <fullName evidence="5">NADH dehydrogenase subunit 6</fullName>
    </recommendedName>
</protein>
<keyword evidence="1" id="KW-1133">Transmembrane helix</keyword>
<proteinExistence type="predicted"/>